<dbReference type="EMBL" id="JACNJH010000117">
    <property type="protein sequence ID" value="MBC8361014.1"/>
    <property type="molecule type" value="Genomic_DNA"/>
</dbReference>
<evidence type="ECO:0000313" key="2">
    <source>
        <dbReference type="Proteomes" id="UP000603434"/>
    </source>
</evidence>
<proteinExistence type="predicted"/>
<dbReference type="Proteomes" id="UP000603434">
    <property type="component" value="Unassembled WGS sequence"/>
</dbReference>
<accession>A0A8J6TL66</accession>
<dbReference type="AlphaFoldDB" id="A0A8J6TL66"/>
<organism evidence="1 2">
    <name type="scientific">Candidatus Desulfatibia profunda</name>
    <dbReference type="NCBI Taxonomy" id="2841695"/>
    <lineage>
        <taxon>Bacteria</taxon>
        <taxon>Pseudomonadati</taxon>
        <taxon>Thermodesulfobacteriota</taxon>
        <taxon>Desulfobacteria</taxon>
        <taxon>Desulfobacterales</taxon>
        <taxon>Desulfobacterales incertae sedis</taxon>
        <taxon>Candidatus Desulfatibia</taxon>
    </lineage>
</organism>
<protein>
    <recommendedName>
        <fullName evidence="3">PilZ domain-containing protein</fullName>
    </recommendedName>
</protein>
<comment type="caution">
    <text evidence="1">The sequence shown here is derived from an EMBL/GenBank/DDBJ whole genome shotgun (WGS) entry which is preliminary data.</text>
</comment>
<evidence type="ECO:0008006" key="3">
    <source>
        <dbReference type="Google" id="ProtNLM"/>
    </source>
</evidence>
<sequence length="157" mass="18655">MTTTKKMIEQRKHRRFQVKDGTYAVLKYKPAVMGEIMNMSKDGLAVQYSNTEQQLSESFEVDIFRTDNSFYIEKLHVKTISDFQIEEAFALGAKNIRQRGVKFEGLNPIQLFQLYYFLQNYTTDRRSAKDRRQLNDTPYSGLERRKEIERRKNLSYS</sequence>
<gene>
    <name evidence="1" type="ORF">H8E23_06430</name>
</gene>
<dbReference type="Gene3D" id="2.40.10.220">
    <property type="entry name" value="predicted glycosyltransferase like domains"/>
    <property type="match status" value="1"/>
</dbReference>
<reference evidence="1 2" key="1">
    <citation type="submission" date="2020-08" db="EMBL/GenBank/DDBJ databases">
        <title>Bridging the membrane lipid divide: bacteria of the FCB group superphylum have the potential to synthesize archaeal ether lipids.</title>
        <authorList>
            <person name="Villanueva L."/>
            <person name="Von Meijenfeldt F.A.B."/>
            <person name="Westbye A.B."/>
            <person name="Yadav S."/>
            <person name="Hopmans E.C."/>
            <person name="Dutilh B.E."/>
            <person name="Sinninghe Damste J.S."/>
        </authorList>
    </citation>
    <scope>NUCLEOTIDE SEQUENCE [LARGE SCALE GENOMIC DNA]</scope>
    <source>
        <strain evidence="1">NIOZ-UU30</strain>
    </source>
</reference>
<name>A0A8J6TL66_9BACT</name>
<evidence type="ECO:0000313" key="1">
    <source>
        <dbReference type="EMBL" id="MBC8361014.1"/>
    </source>
</evidence>